<dbReference type="PIRSF" id="PIRSF000185">
    <property type="entry name" value="Glu_DH"/>
    <property type="match status" value="1"/>
</dbReference>
<keyword evidence="11" id="KW-1185">Reference proteome</keyword>
<comment type="similarity">
    <text evidence="1 4 8">Belongs to the Glu/Leu/Phe/Val dehydrogenases family.</text>
</comment>
<dbReference type="STRING" id="1110509.Mhar_0685"/>
<evidence type="ECO:0000256" key="6">
    <source>
        <dbReference type="PIRSR" id="PIRSR000185-2"/>
    </source>
</evidence>
<feature type="active site" description="Proton donor" evidence="5">
    <location>
        <position position="76"/>
    </location>
</feature>
<dbReference type="EMBL" id="CP003117">
    <property type="protein sequence ID" value="AET64063.1"/>
    <property type="molecule type" value="Genomic_DNA"/>
</dbReference>
<dbReference type="Pfam" id="PF02812">
    <property type="entry name" value="ELFV_dehydrog_N"/>
    <property type="match status" value="1"/>
</dbReference>
<dbReference type="InterPro" id="IPR006095">
    <property type="entry name" value="Glu/Leu/Phe/Val/Trp_DH"/>
</dbReference>
<evidence type="ECO:0000256" key="2">
    <source>
        <dbReference type="ARBA" id="ARBA00011643"/>
    </source>
</evidence>
<dbReference type="InterPro" id="IPR033524">
    <property type="entry name" value="Glu/Leu/Phe/Val_DH_AS"/>
</dbReference>
<comment type="subunit">
    <text evidence="2">Homohexamer.</text>
</comment>
<evidence type="ECO:0000256" key="8">
    <source>
        <dbReference type="RuleBase" id="RU004417"/>
    </source>
</evidence>
<dbReference type="SUPFAM" id="SSF51735">
    <property type="entry name" value="NAD(P)-binding Rossmann-fold domains"/>
    <property type="match status" value="1"/>
</dbReference>
<protein>
    <recommendedName>
        <fullName evidence="4">Glutamate dehydrogenase</fullName>
    </recommendedName>
</protein>
<keyword evidence="3 4" id="KW-0560">Oxidoreductase</keyword>
<evidence type="ECO:0000313" key="10">
    <source>
        <dbReference type="EMBL" id="AET64063.1"/>
    </source>
</evidence>
<sequence>MLKHPMRELHVSIPVRMDDGSTKVFQGFRVQYNDAKGPAKGGIRFHPDETIDTVRALAAWMTWKCSLLDLPLGGGKGGVICNPKELSMTELERLSRGYIDRIWQFIGPEKDVPAPDVYTTPQIMAWMMDEYSKITGKNEFGCITGKPLCIGGSCGRDDATARGGMFTIREAAKELGIDLSGATVAIQGYGNAGCHASFLCRELFGSRVVAISDSKGGIYNKDGLDLELACSVKKETCTVVNSPRKTTVKITNEELLELDVDILIVAALENVITKENAPRIKAKIVAELANGPTTPEADEILYKKGVHVIPDFLCNAGGVTVSYFEMVQNIDRYCWDVEEVRKRLDARMTRAYHSVLETSKDYNINMRQAAYVVAVGRVVEAMKIRGWIGTD</sequence>
<dbReference type="InterPro" id="IPR014362">
    <property type="entry name" value="Glu_DH"/>
</dbReference>
<dbReference type="KEGG" id="mhi:Mhar_0685"/>
<dbReference type="CDD" id="cd01076">
    <property type="entry name" value="NAD_bind_1_Glu_DH"/>
    <property type="match status" value="1"/>
</dbReference>
<evidence type="ECO:0000259" key="9">
    <source>
        <dbReference type="SMART" id="SM00839"/>
    </source>
</evidence>
<feature type="binding site" evidence="6">
    <location>
        <position position="160"/>
    </location>
    <ligand>
        <name>NAD(+)</name>
        <dbReference type="ChEBI" id="CHEBI:57540"/>
    </ligand>
</feature>
<dbReference type="Proteomes" id="UP000005877">
    <property type="component" value="Chromosome"/>
</dbReference>
<gene>
    <name evidence="10" type="ordered locus">Mhar_0685</name>
</gene>
<keyword evidence="6" id="KW-0520">NAD</keyword>
<evidence type="ECO:0000256" key="5">
    <source>
        <dbReference type="PIRSR" id="PIRSR000185-1"/>
    </source>
</evidence>
<organism evidence="10 11">
    <name type="scientific">Methanothrix harundinacea (strain 6Ac)</name>
    <name type="common">Methanosaeta harundinacea</name>
    <dbReference type="NCBI Taxonomy" id="1110509"/>
    <lineage>
        <taxon>Archaea</taxon>
        <taxon>Methanobacteriati</taxon>
        <taxon>Methanobacteriota</taxon>
        <taxon>Stenosarchaea group</taxon>
        <taxon>Methanomicrobia</taxon>
        <taxon>Methanotrichales</taxon>
        <taxon>Methanotrichaceae</taxon>
        <taxon>Methanothrix</taxon>
    </lineage>
</organism>
<dbReference type="InterPro" id="IPR036291">
    <property type="entry name" value="NAD(P)-bd_dom_sf"/>
</dbReference>
<dbReference type="PATRIC" id="fig|1110509.7.peg.766"/>
<dbReference type="Pfam" id="PF00208">
    <property type="entry name" value="ELFV_dehydrog"/>
    <property type="match status" value="1"/>
</dbReference>
<dbReference type="Gene3D" id="3.40.50.720">
    <property type="entry name" value="NAD(P)-binding Rossmann-like Domain"/>
    <property type="match status" value="1"/>
</dbReference>
<dbReference type="AlphaFoldDB" id="G7WK70"/>
<evidence type="ECO:0000313" key="11">
    <source>
        <dbReference type="Proteomes" id="UP000005877"/>
    </source>
</evidence>
<reference evidence="10 11" key="1">
    <citation type="journal article" date="2012" name="PLoS ONE">
        <title>The genome characteristics and predicted function of methyl-group oxidation pathway in the obligate aceticlastic methanogens, Methanosaeta spp.</title>
        <authorList>
            <person name="Zhu J."/>
            <person name="Zheng H."/>
            <person name="Ai G."/>
            <person name="Zhang G."/>
            <person name="Liu D."/>
            <person name="Liu X."/>
            <person name="Dong X."/>
        </authorList>
    </citation>
    <scope>NUCLEOTIDE SEQUENCE [LARGE SCALE GENOMIC DNA]</scope>
    <source>
        <strain evidence="10 11">6Ac</strain>
    </source>
</reference>
<evidence type="ECO:0000256" key="1">
    <source>
        <dbReference type="ARBA" id="ARBA00006382"/>
    </source>
</evidence>
<feature type="binding site" evidence="6">
    <location>
        <position position="64"/>
    </location>
    <ligand>
        <name>substrate</name>
    </ligand>
</feature>
<dbReference type="SUPFAM" id="SSF53223">
    <property type="entry name" value="Aminoacid dehydrogenase-like, N-terminal domain"/>
    <property type="match status" value="1"/>
</dbReference>
<dbReference type="GO" id="GO:0004352">
    <property type="term" value="F:glutamate dehydrogenase (NAD+) activity"/>
    <property type="evidence" value="ECO:0007669"/>
    <property type="project" value="TreeGrafter"/>
</dbReference>
<dbReference type="InterPro" id="IPR006097">
    <property type="entry name" value="Glu/Leu/Phe/Val/Trp_DH_dimer"/>
</dbReference>
<feature type="binding site" evidence="6">
    <location>
        <position position="40"/>
    </location>
    <ligand>
        <name>substrate</name>
    </ligand>
</feature>
<dbReference type="InterPro" id="IPR046346">
    <property type="entry name" value="Aminoacid_DH-like_N_sf"/>
</dbReference>
<feature type="binding site" evidence="6">
    <location>
        <position position="322"/>
    </location>
    <ligand>
        <name>substrate</name>
    </ligand>
</feature>
<evidence type="ECO:0000256" key="4">
    <source>
        <dbReference type="PIRNR" id="PIRNR000185"/>
    </source>
</evidence>
<dbReference type="PROSITE" id="PS00074">
    <property type="entry name" value="GLFV_DEHYDROGENASE"/>
    <property type="match status" value="1"/>
</dbReference>
<feature type="binding site" evidence="6">
    <location>
        <position position="191"/>
    </location>
    <ligand>
        <name>NAD(+)</name>
        <dbReference type="ChEBI" id="CHEBI:57540"/>
    </ligand>
</feature>
<dbReference type="FunFam" id="3.40.50.10860:FF:000003">
    <property type="entry name" value="Glutamate dehydrogenase"/>
    <property type="match status" value="1"/>
</dbReference>
<dbReference type="InterPro" id="IPR033922">
    <property type="entry name" value="NAD_bind_Glu_DH"/>
</dbReference>
<dbReference type="SMART" id="SM00839">
    <property type="entry name" value="ELFV_dehydrog"/>
    <property type="match status" value="1"/>
</dbReference>
<dbReference type="HOGENOM" id="CLU_025763_1_2_2"/>
<dbReference type="PANTHER" id="PTHR11606:SF13">
    <property type="entry name" value="GLUTAMATE DEHYDROGENASE 1, MITOCHONDRIAL"/>
    <property type="match status" value="1"/>
</dbReference>
<name>G7WK70_METH6</name>
<evidence type="ECO:0000256" key="7">
    <source>
        <dbReference type="PIRSR" id="PIRSR000185-3"/>
    </source>
</evidence>
<evidence type="ECO:0000256" key="3">
    <source>
        <dbReference type="ARBA" id="ARBA00023002"/>
    </source>
</evidence>
<accession>G7WK70</accession>
<dbReference type="InterPro" id="IPR006096">
    <property type="entry name" value="Glu/Leu/Phe/Val/Trp_DH_C"/>
</dbReference>
<dbReference type="GO" id="GO:0000166">
    <property type="term" value="F:nucleotide binding"/>
    <property type="evidence" value="ECO:0007669"/>
    <property type="project" value="UniProtKB-KW"/>
</dbReference>
<dbReference type="GO" id="GO:0006538">
    <property type="term" value="P:L-glutamate catabolic process"/>
    <property type="evidence" value="ECO:0007669"/>
    <property type="project" value="TreeGrafter"/>
</dbReference>
<proteinExistence type="inferred from homology"/>
<feature type="domain" description="Glutamate/phenylalanine/leucine/valine/L-tryptophan dehydrogenase C-terminal" evidence="9">
    <location>
        <begin position="153"/>
        <end position="386"/>
    </location>
</feature>
<feature type="site" description="Important for catalysis" evidence="7">
    <location>
        <position position="116"/>
    </location>
</feature>
<dbReference type="PRINTS" id="PR00082">
    <property type="entry name" value="GLFDHDRGNASE"/>
</dbReference>
<dbReference type="PANTHER" id="PTHR11606">
    <property type="entry name" value="GLUTAMATE DEHYDROGENASE"/>
    <property type="match status" value="1"/>
</dbReference>
<keyword evidence="6" id="KW-0547">Nucleotide-binding</keyword>
<dbReference type="Gene3D" id="3.40.50.10860">
    <property type="entry name" value="Leucine Dehydrogenase, chain A, domain 1"/>
    <property type="match status" value="1"/>
</dbReference>